<dbReference type="EMBL" id="FO117623">
    <property type="protein sequence ID" value="CCG04523.1"/>
    <property type="molecule type" value="Genomic_DNA"/>
</dbReference>
<dbReference type="RefSeq" id="WP_014377399.1">
    <property type="nucleotide sequence ID" value="NC_016943.1"/>
</dbReference>
<dbReference type="Proteomes" id="UP000007517">
    <property type="component" value="Chromosome"/>
</dbReference>
<evidence type="ECO:0000256" key="2">
    <source>
        <dbReference type="SAM" id="MobiDB-lite"/>
    </source>
</evidence>
<dbReference type="InterPro" id="IPR050483">
    <property type="entry name" value="CoA-transferase_III_domain"/>
</dbReference>
<dbReference type="PANTHER" id="PTHR48207:SF4">
    <property type="entry name" value="BLL6097 PROTEIN"/>
    <property type="match status" value="1"/>
</dbReference>
<dbReference type="SUPFAM" id="SSF89796">
    <property type="entry name" value="CoA-transferase family III (CaiB/BaiF)"/>
    <property type="match status" value="1"/>
</dbReference>
<dbReference type="Pfam" id="PF02515">
    <property type="entry name" value="CoA_transf_3"/>
    <property type="match status" value="1"/>
</dbReference>
<dbReference type="PANTHER" id="PTHR48207">
    <property type="entry name" value="SUCCINATE--HYDROXYMETHYLGLUTARATE COA-TRANSFERASE"/>
    <property type="match status" value="1"/>
</dbReference>
<reference evidence="3 4" key="1">
    <citation type="journal article" date="2012" name="J. Bacteriol.">
        <title>Genome Sequence of Blastococcus saxobsidens DD2, a Stone-Inhabiting Bacterium.</title>
        <authorList>
            <person name="Chouaia B."/>
            <person name="Crotti E."/>
            <person name="Brusetti L."/>
            <person name="Daffonchio D."/>
            <person name="Essoussi I."/>
            <person name="Nouioui I."/>
            <person name="Sbissi I."/>
            <person name="Ghodhbane-Gtari F."/>
            <person name="Gtari M."/>
            <person name="Vacherie B."/>
            <person name="Barbe V."/>
            <person name="Medigue C."/>
            <person name="Gury J."/>
            <person name="Pujic P."/>
            <person name="Normand P."/>
        </authorList>
    </citation>
    <scope>NUCLEOTIDE SEQUENCE [LARGE SCALE GENOMIC DNA]</scope>
    <source>
        <strain evidence="3 4">DD2</strain>
    </source>
</reference>
<reference evidence="4" key="2">
    <citation type="submission" date="2012-02" db="EMBL/GenBank/DDBJ databases">
        <title>Complete genome sequence of Blastococcus saxobsidens strain DD2.</title>
        <authorList>
            <person name="Genoscope."/>
        </authorList>
    </citation>
    <scope>NUCLEOTIDE SEQUENCE [LARGE SCALE GENOMIC DNA]</scope>
    <source>
        <strain evidence="4">DD2</strain>
    </source>
</reference>
<name>H6RVP3_BLASD</name>
<evidence type="ECO:0000313" key="4">
    <source>
        <dbReference type="Proteomes" id="UP000007517"/>
    </source>
</evidence>
<keyword evidence="4" id="KW-1185">Reference proteome</keyword>
<proteinExistence type="predicted"/>
<accession>H6RVP3</accession>
<dbReference type="GO" id="GO:0008410">
    <property type="term" value="F:CoA-transferase activity"/>
    <property type="evidence" value="ECO:0007669"/>
    <property type="project" value="TreeGrafter"/>
</dbReference>
<protein>
    <submittedName>
        <fullName evidence="3">Predicted acyl-CoA transferase/carnitine dehydratase</fullName>
    </submittedName>
</protein>
<dbReference type="Gene3D" id="3.30.1540.10">
    <property type="entry name" value="formyl-coa transferase, domain 3"/>
    <property type="match status" value="1"/>
</dbReference>
<dbReference type="HOGENOM" id="CLU_033975_0_0_11"/>
<dbReference type="STRING" id="1146883.BLASA_3666"/>
<organism evidence="3 4">
    <name type="scientific">Blastococcus saxobsidens (strain DD2)</name>
    <dbReference type="NCBI Taxonomy" id="1146883"/>
    <lineage>
        <taxon>Bacteria</taxon>
        <taxon>Bacillati</taxon>
        <taxon>Actinomycetota</taxon>
        <taxon>Actinomycetes</taxon>
        <taxon>Geodermatophilales</taxon>
        <taxon>Geodermatophilaceae</taxon>
        <taxon>Blastococcus</taxon>
    </lineage>
</organism>
<gene>
    <name evidence="3" type="ordered locus">BLASA_3666</name>
</gene>
<keyword evidence="1 3" id="KW-0808">Transferase</keyword>
<dbReference type="KEGG" id="bsd:BLASA_3666"/>
<feature type="region of interest" description="Disordered" evidence="2">
    <location>
        <begin position="46"/>
        <end position="67"/>
    </location>
</feature>
<feature type="compositionally biased region" description="Basic and acidic residues" evidence="2">
    <location>
        <begin position="46"/>
        <end position="63"/>
    </location>
</feature>
<dbReference type="Gene3D" id="3.40.50.10540">
    <property type="entry name" value="Crotonobetainyl-coa:carnitine coa-transferase, domain 1"/>
    <property type="match status" value="1"/>
</dbReference>
<feature type="region of interest" description="Disordered" evidence="2">
    <location>
        <begin position="405"/>
        <end position="426"/>
    </location>
</feature>
<dbReference type="InterPro" id="IPR023606">
    <property type="entry name" value="CoA-Trfase_III_dom_1_sf"/>
</dbReference>
<evidence type="ECO:0000256" key="1">
    <source>
        <dbReference type="ARBA" id="ARBA00022679"/>
    </source>
</evidence>
<dbReference type="InterPro" id="IPR003673">
    <property type="entry name" value="CoA-Trfase_fam_III"/>
</dbReference>
<dbReference type="eggNOG" id="COG1804">
    <property type="taxonomic scope" value="Bacteria"/>
</dbReference>
<dbReference type="InterPro" id="IPR044855">
    <property type="entry name" value="CoA-Trfase_III_dom3_sf"/>
</dbReference>
<dbReference type="AlphaFoldDB" id="H6RVP3"/>
<dbReference type="OrthoDB" id="9797653at2"/>
<evidence type="ECO:0000313" key="3">
    <source>
        <dbReference type="EMBL" id="CCG04523.1"/>
    </source>
</evidence>
<sequence length="426" mass="45395">MYVSDQVPQGALSGVRVLDLTQVMAGAYCSMLLADMGADVIKIERPEGGDDTRRMSRGPDVEHSPAFNAMNRNKRGIAVDLKDPRGADVVRRLAEDADVLVENFRPGLLDRFGLGQEALRAANPALVYCSISGFGATGPYAGRGGYDLIAQAMSGLMSMTGEPGRPPAKVGVPICDLNAGVFGAYGVLSAYIHRLKTGEGQFVDTSLLEAGIAYTVWETAMFFSLGDVASPMGSAHRLSAPYEALPTADGWIAIGAANDRNWARLCAGLGMERLLQDPRFENNPARMTYRFELAGELAATLRQRTTAEWLEALHAAGVPSGPLYDIEQVYADPHVQAREMLVETQHPRMGTVRHIGAPVKLSGTPSAIRRPAPLLGEHSREVLAEAGMSAAEIEELVSAGVLVTPDDHTRTTGAAASPLDSTEVPA</sequence>